<feature type="compositionally biased region" description="Polar residues" evidence="1">
    <location>
        <begin position="8"/>
        <end position="23"/>
    </location>
</feature>
<accession>A0A4R3S9Q3</accession>
<evidence type="ECO:0000313" key="3">
    <source>
        <dbReference type="Proteomes" id="UP000295507"/>
    </source>
</evidence>
<evidence type="ECO:0000256" key="1">
    <source>
        <dbReference type="SAM" id="MobiDB-lite"/>
    </source>
</evidence>
<protein>
    <submittedName>
        <fullName evidence="2">Uncharacterized protein</fullName>
    </submittedName>
</protein>
<organism evidence="2 3">
    <name type="scientific">Rhizobium azibense</name>
    <dbReference type="NCBI Taxonomy" id="1136135"/>
    <lineage>
        <taxon>Bacteria</taxon>
        <taxon>Pseudomonadati</taxon>
        <taxon>Pseudomonadota</taxon>
        <taxon>Alphaproteobacteria</taxon>
        <taxon>Hyphomicrobiales</taxon>
        <taxon>Rhizobiaceae</taxon>
        <taxon>Rhizobium/Agrobacterium group</taxon>
        <taxon>Rhizobium</taxon>
    </lineage>
</organism>
<gene>
    <name evidence="2" type="ORF">EV129_101565</name>
</gene>
<feature type="region of interest" description="Disordered" evidence="1">
    <location>
        <begin position="1"/>
        <end position="32"/>
    </location>
</feature>
<proteinExistence type="predicted"/>
<name>A0A4R3S9Q3_9HYPH</name>
<reference evidence="2 3" key="1">
    <citation type="submission" date="2019-03" db="EMBL/GenBank/DDBJ databases">
        <title>Genomic Encyclopedia of Type Strains, Phase IV (KMG-V): Genome sequencing to study the core and pangenomes of soil and plant-associated prokaryotes.</title>
        <authorList>
            <person name="Whitman W."/>
        </authorList>
    </citation>
    <scope>NUCLEOTIDE SEQUENCE [LARGE SCALE GENOMIC DNA]</scope>
    <source>
        <strain evidence="2 3">IE4868</strain>
    </source>
</reference>
<dbReference type="AlphaFoldDB" id="A0A4R3S9Q3"/>
<dbReference type="Proteomes" id="UP000295507">
    <property type="component" value="Unassembled WGS sequence"/>
</dbReference>
<sequence>MTPLTEFTAVNSHLTGPKTQSRNVHWRDAAST</sequence>
<evidence type="ECO:0000313" key="2">
    <source>
        <dbReference type="EMBL" id="TCU41276.1"/>
    </source>
</evidence>
<dbReference type="EMBL" id="SMBK01000001">
    <property type="protein sequence ID" value="TCU41276.1"/>
    <property type="molecule type" value="Genomic_DNA"/>
</dbReference>
<comment type="caution">
    <text evidence="2">The sequence shown here is derived from an EMBL/GenBank/DDBJ whole genome shotgun (WGS) entry which is preliminary data.</text>
</comment>